<evidence type="ECO:0000256" key="2">
    <source>
        <dbReference type="ARBA" id="ARBA00034629"/>
    </source>
</evidence>
<reference evidence="4 5" key="1">
    <citation type="journal article" date="2018" name="PLoS Genet.">
        <title>Population sequencing reveals clonal diversity and ancestral inbreeding in the grapevine cultivar Chardonnay.</title>
        <authorList>
            <person name="Roach M.J."/>
            <person name="Johnson D.L."/>
            <person name="Bohlmann J."/>
            <person name="van Vuuren H.J."/>
            <person name="Jones S.J."/>
            <person name="Pretorius I.S."/>
            <person name="Schmidt S.A."/>
            <person name="Borneman A.R."/>
        </authorList>
    </citation>
    <scope>NUCLEOTIDE SEQUENCE [LARGE SCALE GENOMIC DNA]</scope>
    <source>
        <strain evidence="5">cv. Chardonnay</strain>
        <tissue evidence="4">Leaf</tissue>
    </source>
</reference>
<comment type="catalytic activity">
    <reaction evidence="1">
        <text>5-diphospho-1D-myo-inositol 1,2,3,4,6-pentakisphosphate + ATP + H(+) = 1,5-bis(diphospho)-1D-myo-inositol 2,3,4,6-tetrakisphosphate + ADP</text>
        <dbReference type="Rhea" id="RHEA:10276"/>
        <dbReference type="ChEBI" id="CHEBI:15378"/>
        <dbReference type="ChEBI" id="CHEBI:30616"/>
        <dbReference type="ChEBI" id="CHEBI:58628"/>
        <dbReference type="ChEBI" id="CHEBI:77983"/>
        <dbReference type="ChEBI" id="CHEBI:456216"/>
        <dbReference type="EC" id="2.7.4.24"/>
    </reaction>
    <physiologicalReaction direction="left-to-right" evidence="1">
        <dbReference type="Rhea" id="RHEA:10277"/>
    </physiologicalReaction>
</comment>
<proteinExistence type="predicted"/>
<sequence length="115" mass="13205">MGQILERLQAFGEFEIIIFGDKVILEDPVESWPICDCLVAFYSSGYPLEKAEAYAALRKKEIAYGVVCLIQYMMEPVSRWLPVGIGWLGLIRRQHKECHSAYSRTNIIHSLKRSI</sequence>
<dbReference type="PANTHER" id="PTHR12750">
    <property type="entry name" value="DIPHOSPHOINOSITOL PENTAKISPHOSPHATE KINASE"/>
    <property type="match status" value="1"/>
</dbReference>
<dbReference type="InterPro" id="IPR037446">
    <property type="entry name" value="His_Pase_VIP1"/>
</dbReference>
<evidence type="ECO:0000259" key="3">
    <source>
        <dbReference type="Pfam" id="PF18086"/>
    </source>
</evidence>
<keyword evidence="4" id="KW-0808">Transferase</keyword>
<name>A0A438CL26_VITVI</name>
<dbReference type="Gene3D" id="3.40.50.11950">
    <property type="match status" value="1"/>
</dbReference>
<accession>A0A438CL26</accession>
<dbReference type="EMBL" id="QGNW01002183">
    <property type="protein sequence ID" value="RVW23916.1"/>
    <property type="molecule type" value="Genomic_DNA"/>
</dbReference>
<organism evidence="4 5">
    <name type="scientific">Vitis vinifera</name>
    <name type="common">Grape</name>
    <dbReference type="NCBI Taxonomy" id="29760"/>
    <lineage>
        <taxon>Eukaryota</taxon>
        <taxon>Viridiplantae</taxon>
        <taxon>Streptophyta</taxon>
        <taxon>Embryophyta</taxon>
        <taxon>Tracheophyta</taxon>
        <taxon>Spermatophyta</taxon>
        <taxon>Magnoliopsida</taxon>
        <taxon>eudicotyledons</taxon>
        <taxon>Gunneridae</taxon>
        <taxon>Pentapetalae</taxon>
        <taxon>rosids</taxon>
        <taxon>Vitales</taxon>
        <taxon>Vitaceae</taxon>
        <taxon>Viteae</taxon>
        <taxon>Vitis</taxon>
    </lineage>
</organism>
<gene>
    <name evidence="4" type="primary">VIP1_0</name>
    <name evidence="4" type="ORF">CK203_082575</name>
</gene>
<evidence type="ECO:0000313" key="5">
    <source>
        <dbReference type="Proteomes" id="UP000288805"/>
    </source>
</evidence>
<keyword evidence="4" id="KW-0418">Kinase</keyword>
<evidence type="ECO:0000256" key="1">
    <source>
        <dbReference type="ARBA" id="ARBA00033696"/>
    </source>
</evidence>
<dbReference type="InterPro" id="IPR040557">
    <property type="entry name" value="VIP1_N"/>
</dbReference>
<dbReference type="Pfam" id="PF18086">
    <property type="entry name" value="PPIP5K2_N"/>
    <property type="match status" value="1"/>
</dbReference>
<protein>
    <submittedName>
        <fullName evidence="4">Inositol hexakisphosphate and diphosphoinositol-pentakisphosphate kinase VIP1</fullName>
    </submittedName>
</protein>
<feature type="domain" description="VIP1 N-terminal" evidence="3">
    <location>
        <begin position="1"/>
        <end position="60"/>
    </location>
</feature>
<comment type="caution">
    <text evidence="4">The sequence shown here is derived from an EMBL/GenBank/DDBJ whole genome shotgun (WGS) entry which is preliminary data.</text>
</comment>
<comment type="catalytic activity">
    <reaction evidence="2">
        <text>1D-myo-inositol hexakisphosphate + ATP = 1-diphospho-1D-myo-inositol 2,3,4,5,6-pentakisphosphate + ADP</text>
        <dbReference type="Rhea" id="RHEA:37459"/>
        <dbReference type="ChEBI" id="CHEBI:30616"/>
        <dbReference type="ChEBI" id="CHEBI:58130"/>
        <dbReference type="ChEBI" id="CHEBI:74946"/>
        <dbReference type="ChEBI" id="CHEBI:456216"/>
        <dbReference type="EC" id="2.7.4.24"/>
    </reaction>
    <physiologicalReaction direction="left-to-right" evidence="2">
        <dbReference type="Rhea" id="RHEA:37460"/>
    </physiologicalReaction>
</comment>
<dbReference type="GO" id="GO:0000829">
    <property type="term" value="F:diphosphoinositol pentakisphosphate kinase activity"/>
    <property type="evidence" value="ECO:0007669"/>
    <property type="project" value="InterPro"/>
</dbReference>
<dbReference type="PANTHER" id="PTHR12750:SF9">
    <property type="entry name" value="INOSITOL HEXAKISPHOSPHATE AND DIPHOSPHOINOSITOL-PENTAKISPHOSPHATE KINASE"/>
    <property type="match status" value="1"/>
</dbReference>
<dbReference type="Proteomes" id="UP000288805">
    <property type="component" value="Unassembled WGS sequence"/>
</dbReference>
<evidence type="ECO:0000313" key="4">
    <source>
        <dbReference type="EMBL" id="RVW23916.1"/>
    </source>
</evidence>
<dbReference type="AlphaFoldDB" id="A0A438CL26"/>